<dbReference type="GO" id="GO:0005829">
    <property type="term" value="C:cytosol"/>
    <property type="evidence" value="ECO:0007669"/>
    <property type="project" value="TreeGrafter"/>
</dbReference>
<evidence type="ECO:0000256" key="9">
    <source>
        <dbReference type="ARBA" id="ARBA00023146"/>
    </source>
</evidence>
<dbReference type="InterPro" id="IPR008909">
    <property type="entry name" value="DALR_anticod-bd"/>
</dbReference>
<evidence type="ECO:0000313" key="14">
    <source>
        <dbReference type="Proteomes" id="UP001205843"/>
    </source>
</evidence>
<evidence type="ECO:0000256" key="3">
    <source>
        <dbReference type="ARBA" id="ARBA00011209"/>
    </source>
</evidence>
<dbReference type="PROSITE" id="PS50861">
    <property type="entry name" value="AA_TRNA_LIGASE_II_GLYAB"/>
    <property type="match status" value="1"/>
</dbReference>
<dbReference type="PANTHER" id="PTHR30075">
    <property type="entry name" value="GLYCYL-TRNA SYNTHETASE"/>
    <property type="match status" value="1"/>
</dbReference>
<evidence type="ECO:0000313" key="13">
    <source>
        <dbReference type="EMBL" id="MCP1673365.1"/>
    </source>
</evidence>
<dbReference type="InterPro" id="IPR006194">
    <property type="entry name" value="Gly-tRNA-synth_heterodimer"/>
</dbReference>
<name>A0AAE3G0R9_9GAMM</name>
<evidence type="ECO:0000259" key="12">
    <source>
        <dbReference type="SMART" id="SM00836"/>
    </source>
</evidence>
<proteinExistence type="inferred from homology"/>
<dbReference type="NCBIfam" id="TIGR00211">
    <property type="entry name" value="glyS"/>
    <property type="match status" value="1"/>
</dbReference>
<keyword evidence="7 11" id="KW-0067">ATP-binding</keyword>
<evidence type="ECO:0000256" key="4">
    <source>
        <dbReference type="ARBA" id="ARBA00022490"/>
    </source>
</evidence>
<organism evidence="13 14">
    <name type="scientific">Natronocella acetinitrilica</name>
    <dbReference type="NCBI Taxonomy" id="414046"/>
    <lineage>
        <taxon>Bacteria</taxon>
        <taxon>Pseudomonadati</taxon>
        <taxon>Pseudomonadota</taxon>
        <taxon>Gammaproteobacteria</taxon>
        <taxon>Chromatiales</taxon>
        <taxon>Ectothiorhodospiraceae</taxon>
        <taxon>Natronocella</taxon>
    </lineage>
</organism>
<dbReference type="RefSeq" id="WP_253473608.1">
    <property type="nucleotide sequence ID" value="NZ_JALJXV010000001.1"/>
</dbReference>
<comment type="subunit">
    <text evidence="3 11">Tetramer of two alpha and two beta subunits.</text>
</comment>
<dbReference type="Pfam" id="PF02092">
    <property type="entry name" value="tRNA_synt_2f"/>
    <property type="match status" value="1"/>
</dbReference>
<keyword evidence="6 11" id="KW-0547">Nucleotide-binding</keyword>
<dbReference type="PANTHER" id="PTHR30075:SF2">
    <property type="entry name" value="GLYCINE--TRNA LIGASE, CHLOROPLASTIC_MITOCHONDRIAL 2"/>
    <property type="match status" value="1"/>
</dbReference>
<keyword evidence="8 11" id="KW-0648">Protein biosynthesis</keyword>
<evidence type="ECO:0000256" key="7">
    <source>
        <dbReference type="ARBA" id="ARBA00022840"/>
    </source>
</evidence>
<evidence type="ECO:0000256" key="6">
    <source>
        <dbReference type="ARBA" id="ARBA00022741"/>
    </source>
</evidence>
<dbReference type="GO" id="GO:0006426">
    <property type="term" value="P:glycyl-tRNA aminoacylation"/>
    <property type="evidence" value="ECO:0007669"/>
    <property type="project" value="UniProtKB-UniRule"/>
</dbReference>
<evidence type="ECO:0000256" key="11">
    <source>
        <dbReference type="HAMAP-Rule" id="MF_00255"/>
    </source>
</evidence>
<evidence type="ECO:0000256" key="2">
    <source>
        <dbReference type="ARBA" id="ARBA00008226"/>
    </source>
</evidence>
<evidence type="ECO:0000256" key="8">
    <source>
        <dbReference type="ARBA" id="ARBA00022917"/>
    </source>
</evidence>
<dbReference type="Proteomes" id="UP001205843">
    <property type="component" value="Unassembled WGS sequence"/>
</dbReference>
<dbReference type="HAMAP" id="MF_00255">
    <property type="entry name" value="Gly_tRNA_synth_beta"/>
    <property type="match status" value="1"/>
</dbReference>
<reference evidence="13" key="1">
    <citation type="submission" date="2022-03" db="EMBL/GenBank/DDBJ databases">
        <title>Genomic Encyclopedia of Type Strains, Phase III (KMG-III): the genomes of soil and plant-associated and newly described type strains.</title>
        <authorList>
            <person name="Whitman W."/>
        </authorList>
    </citation>
    <scope>NUCLEOTIDE SEQUENCE</scope>
    <source>
        <strain evidence="13">ANL 6-2</strain>
    </source>
</reference>
<protein>
    <recommendedName>
        <fullName evidence="11">Glycine--tRNA ligase beta subunit</fullName>
        <ecNumber evidence="11">6.1.1.14</ecNumber>
    </recommendedName>
    <alternativeName>
        <fullName evidence="11">Glycyl-tRNA synthetase beta subunit</fullName>
        <shortName evidence="11">GlyRS</shortName>
    </alternativeName>
</protein>
<sequence>MDDRSDLLIELGTEELPPTALRRLRDDFSALIVGGLRDAGLEPGTTKSFATPRRLAVAIQGLRIQQPEQVVERRGPAVAAAFDQDGQPTRAAIGFASSCGAEVSDLERVETEKGAWLYYRGHKAGRPASELIAALLPEVIHKLPVPKRMRWGDHEHSFVRPVHWLVVLLGDEVVDASVLGVASSRTSRGHRFHGPASLEIASAASYEKQLRENAHVIADLDARRQEVLRQVEAAARTAGGVAMIDEALLEEVTALVEWPAAIIGTFEKRFLDIPPEVLVSSMQGHQRYFPVRGSDDQLLPSFVTIANLESRNPDEVARGNQRVIRPRLADAEFFWQQDRREPISQRIEKLKEIVFQKRLGSLYDKAVRVAALSRQLAPEFGVDPATAERAALLGKCDLLTEMVGEFPELQGIMGRYYAAHEGLGDGIPEALEQHYQPRFAGDQIPTSPLGQVLAVAERADTLIGIFAIGQAPSGDKDPFALRRAGLGLMRILVESQRQIPLLALFGRAADHLPEDVKGDAVVDAVFEFCMDRLKAYYLDQGLLPELFEAVRDVRVNDGEPVDEPVDFDRRIHACSAFLQLDAARSLAAANKRVNNILRKADGVDIPEVPSADLLQVEAEKTLYAVIEPLTKKVANLARQGDYQQALEQLATARDGVDAFFDQVMVMDEDMEVRGNRLALLRQLSQLFTSVADISRLPSQ</sequence>
<keyword evidence="4 11" id="KW-0963">Cytoplasm</keyword>
<dbReference type="EC" id="6.1.1.14" evidence="11"/>
<dbReference type="GO" id="GO:0006420">
    <property type="term" value="P:arginyl-tRNA aminoacylation"/>
    <property type="evidence" value="ECO:0007669"/>
    <property type="project" value="InterPro"/>
</dbReference>
<dbReference type="SMART" id="SM00836">
    <property type="entry name" value="DALR_1"/>
    <property type="match status" value="1"/>
</dbReference>
<dbReference type="SUPFAM" id="SSF109604">
    <property type="entry name" value="HD-domain/PDEase-like"/>
    <property type="match status" value="1"/>
</dbReference>
<gene>
    <name evidence="11" type="primary">glyS</name>
    <name evidence="13" type="ORF">J2T57_000457</name>
</gene>
<keyword evidence="14" id="KW-1185">Reference proteome</keyword>
<dbReference type="AlphaFoldDB" id="A0AAE3G0R9"/>
<keyword evidence="5 11" id="KW-0436">Ligase</keyword>
<dbReference type="GO" id="GO:0004820">
    <property type="term" value="F:glycine-tRNA ligase activity"/>
    <property type="evidence" value="ECO:0007669"/>
    <property type="project" value="UniProtKB-UniRule"/>
</dbReference>
<keyword evidence="9 11" id="KW-0030">Aminoacyl-tRNA synthetase</keyword>
<comment type="similarity">
    <text evidence="2 11">Belongs to the class-II aminoacyl-tRNA synthetase family.</text>
</comment>
<dbReference type="GO" id="GO:0005524">
    <property type="term" value="F:ATP binding"/>
    <property type="evidence" value="ECO:0007669"/>
    <property type="project" value="UniProtKB-UniRule"/>
</dbReference>
<accession>A0AAE3G0R9</accession>
<dbReference type="InterPro" id="IPR015944">
    <property type="entry name" value="Gly-tRNA-synth_bsu"/>
</dbReference>
<comment type="caution">
    <text evidence="13">The sequence shown here is derived from an EMBL/GenBank/DDBJ whole genome shotgun (WGS) entry which is preliminary data.</text>
</comment>
<dbReference type="PRINTS" id="PR01045">
    <property type="entry name" value="TRNASYNTHGB"/>
</dbReference>
<dbReference type="GO" id="GO:0004814">
    <property type="term" value="F:arginine-tRNA ligase activity"/>
    <property type="evidence" value="ECO:0007669"/>
    <property type="project" value="InterPro"/>
</dbReference>
<dbReference type="Pfam" id="PF05746">
    <property type="entry name" value="DALR_1"/>
    <property type="match status" value="1"/>
</dbReference>
<dbReference type="EMBL" id="JALJXV010000001">
    <property type="protein sequence ID" value="MCP1673365.1"/>
    <property type="molecule type" value="Genomic_DNA"/>
</dbReference>
<evidence type="ECO:0000256" key="5">
    <source>
        <dbReference type="ARBA" id="ARBA00022598"/>
    </source>
</evidence>
<evidence type="ECO:0000256" key="10">
    <source>
        <dbReference type="ARBA" id="ARBA00047937"/>
    </source>
</evidence>
<feature type="domain" description="DALR anticodon binding" evidence="12">
    <location>
        <begin position="592"/>
        <end position="696"/>
    </location>
</feature>
<evidence type="ECO:0000256" key="1">
    <source>
        <dbReference type="ARBA" id="ARBA00004496"/>
    </source>
</evidence>
<comment type="catalytic activity">
    <reaction evidence="10 11">
        <text>tRNA(Gly) + glycine + ATP = glycyl-tRNA(Gly) + AMP + diphosphate</text>
        <dbReference type="Rhea" id="RHEA:16013"/>
        <dbReference type="Rhea" id="RHEA-COMP:9664"/>
        <dbReference type="Rhea" id="RHEA-COMP:9683"/>
        <dbReference type="ChEBI" id="CHEBI:30616"/>
        <dbReference type="ChEBI" id="CHEBI:33019"/>
        <dbReference type="ChEBI" id="CHEBI:57305"/>
        <dbReference type="ChEBI" id="CHEBI:78442"/>
        <dbReference type="ChEBI" id="CHEBI:78522"/>
        <dbReference type="ChEBI" id="CHEBI:456215"/>
        <dbReference type="EC" id="6.1.1.14"/>
    </reaction>
</comment>
<comment type="subcellular location">
    <subcellularLocation>
        <location evidence="1 11">Cytoplasm</location>
    </subcellularLocation>
</comment>